<dbReference type="Proteomes" id="UP000198420">
    <property type="component" value="Unassembled WGS sequence"/>
</dbReference>
<sequence length="898" mass="96055">MIRALVARPADHLLLGVEWSGMTVTGGGAALVADPVGGVLTLWFPPQHLAEETIAETAGAAGRRRARLSGSSALRFVVPAGNSIDLTVEGLVRAAGELAVDAGSVVELPWRLKVRPQAQGEHPLRAGHPVGTIPDETNPLWRTRLHGSEPGSGVELVVVDETAAGIGDPPDFVPALDRFARQSLAELTGKAPARSRLFELSALGGSLVASGRWPEAEWDHSTVLGRDMSVRFLARGYLYPFGHRAIYEKSVVRAFDAAEQVAVLRHAYQLTVVEPVRDRSQDPAIRRRFPFDEVEISRTVFTELEHPDWQSFDAGDGQRRDTYFRPMASAGQPLLFPVVCHAPNGPVRFEVPLVFVADRSLGPAATSRLAEELGRFYGRVTVAIPPTPLDLVRAPEAAPADVHLVRGFTLGGRFGHADPGAVLEELEMTLPALGRLLDQADAYHPFRYTDAFAEQGESAYAMLELAAGEAIPIDFAGRAERSGGLAALAYRVNAISRNYGPVKAAAGALVSSPAGLFDVGAGLLGYPLREIIERIDVPPMITSEMRPGRAPVVTMSWSQPGAVTFRKDLPGFVAKDTTRLELNVVASDTGTSVTCTLHDFGLRLPTSNPLLELSFAKVTYVRRTGPEPPGRGAPPDGLTVEGLGAKLLGSLKLLEELGDNVAIGDAGPKITPSTSGVAVDYALPLPAVTCGVFVMRNMLFRAGVDVSFTGAPPEVVLGFSGRTNPFVLTVMAFGGGGYLELAADQNGLRRLEAALEFGALVAVEFYVARGEAHILGGVRFVWDSGELEVSGYLRIGGTLDVLGLVSVSVELRLELTYRSVTNDLVGRATVILEIEVLFWSERVELDSGEWRLVGGDAPALTRPAAFAAFAAGGDHDPGLENWRRYRSRFAVAPSEEDP</sequence>
<dbReference type="AlphaFoldDB" id="A0A239C3F7"/>
<keyword evidence="2" id="KW-1185">Reference proteome</keyword>
<organism evidence="1 2">
    <name type="scientific">Actinomadura mexicana</name>
    <dbReference type="NCBI Taxonomy" id="134959"/>
    <lineage>
        <taxon>Bacteria</taxon>
        <taxon>Bacillati</taxon>
        <taxon>Actinomycetota</taxon>
        <taxon>Actinomycetes</taxon>
        <taxon>Streptosporangiales</taxon>
        <taxon>Thermomonosporaceae</taxon>
        <taxon>Actinomadura</taxon>
    </lineage>
</organism>
<reference evidence="2" key="1">
    <citation type="submission" date="2017-06" db="EMBL/GenBank/DDBJ databases">
        <authorList>
            <person name="Varghese N."/>
            <person name="Submissions S."/>
        </authorList>
    </citation>
    <scope>NUCLEOTIDE SEQUENCE [LARGE SCALE GENOMIC DNA]</scope>
    <source>
        <strain evidence="2">DSM 44485</strain>
    </source>
</reference>
<protein>
    <submittedName>
        <fullName evidence="1">Uncharacterized protein</fullName>
    </submittedName>
</protein>
<dbReference type="EMBL" id="FZNP01000011">
    <property type="protein sequence ID" value="SNS14442.1"/>
    <property type="molecule type" value="Genomic_DNA"/>
</dbReference>
<proteinExistence type="predicted"/>
<dbReference type="RefSeq" id="WP_089314742.1">
    <property type="nucleotide sequence ID" value="NZ_FZNP01000011.1"/>
</dbReference>
<dbReference type="OrthoDB" id="516973at2"/>
<name>A0A239C3F7_9ACTN</name>
<evidence type="ECO:0000313" key="2">
    <source>
        <dbReference type="Proteomes" id="UP000198420"/>
    </source>
</evidence>
<evidence type="ECO:0000313" key="1">
    <source>
        <dbReference type="EMBL" id="SNS14442.1"/>
    </source>
</evidence>
<accession>A0A239C3F7</accession>
<gene>
    <name evidence="1" type="ORF">SAMN06265355_111245</name>
</gene>